<dbReference type="InterPro" id="IPR008713">
    <property type="entry name" value="Phage_lambda_NinG"/>
</dbReference>
<evidence type="ECO:0000313" key="3">
    <source>
        <dbReference type="Proteomes" id="UP000295719"/>
    </source>
</evidence>
<dbReference type="RefSeq" id="WP_131863970.1">
    <property type="nucleotide sequence ID" value="NZ_SMCR01000001.1"/>
</dbReference>
<keyword evidence="1" id="KW-0175">Coiled coil</keyword>
<sequence>MPKLPRRKCLECREWFIPQYSNVVWCTPECGAAIALKRRDKEKQQAIARLEKKRKKELVEQKDKLKARRLAVKPLSYFAKLAQAEFNAYIRERDAGLPCISCDRYHDGQHHAGHYRTVGSNPELRFDEDNCHRQCAPCNNHFSGNIGGYTPNLISKIGQARFDALMGPHEAKRYRREDFERIRDEYRAKRKALIASREVAA</sequence>
<evidence type="ECO:0000256" key="1">
    <source>
        <dbReference type="SAM" id="Coils"/>
    </source>
</evidence>
<protein>
    <submittedName>
        <fullName evidence="2">NinG protein</fullName>
    </submittedName>
</protein>
<comment type="caution">
    <text evidence="2">The sequence shown here is derived from an EMBL/GenBank/DDBJ whole genome shotgun (WGS) entry which is preliminary data.</text>
</comment>
<proteinExistence type="predicted"/>
<feature type="coiled-coil region" evidence="1">
    <location>
        <begin position="33"/>
        <end position="68"/>
    </location>
</feature>
<dbReference type="Pfam" id="PF05766">
    <property type="entry name" value="NinG"/>
    <property type="match status" value="1"/>
</dbReference>
<dbReference type="Proteomes" id="UP000295719">
    <property type="component" value="Unassembled WGS sequence"/>
</dbReference>
<gene>
    <name evidence="2" type="ORF">EDC52_101761</name>
</gene>
<accession>A0A4R3Z838</accession>
<evidence type="ECO:0000313" key="2">
    <source>
        <dbReference type="EMBL" id="TCW00411.1"/>
    </source>
</evidence>
<dbReference type="AlphaFoldDB" id="A0A4R3Z838"/>
<keyword evidence="3" id="KW-1185">Reference proteome</keyword>
<dbReference type="OrthoDB" id="5741553at2"/>
<organism evidence="2 3">
    <name type="scientific">Biostraticola tofi</name>
    <dbReference type="NCBI Taxonomy" id="466109"/>
    <lineage>
        <taxon>Bacteria</taxon>
        <taxon>Pseudomonadati</taxon>
        <taxon>Pseudomonadota</taxon>
        <taxon>Gammaproteobacteria</taxon>
        <taxon>Enterobacterales</taxon>
        <taxon>Bruguierivoracaceae</taxon>
        <taxon>Biostraticola</taxon>
    </lineage>
</organism>
<name>A0A4R3Z838_9GAMM</name>
<reference evidence="2 3" key="1">
    <citation type="submission" date="2019-03" db="EMBL/GenBank/DDBJ databases">
        <title>Genomic Encyclopedia of Type Strains, Phase IV (KMG-IV): sequencing the most valuable type-strain genomes for metagenomic binning, comparative biology and taxonomic classification.</title>
        <authorList>
            <person name="Goeker M."/>
        </authorList>
    </citation>
    <scope>NUCLEOTIDE SEQUENCE [LARGE SCALE GENOMIC DNA]</scope>
    <source>
        <strain evidence="2 3">DSM 19580</strain>
    </source>
</reference>
<dbReference type="EMBL" id="SMCR01000001">
    <property type="protein sequence ID" value="TCW00411.1"/>
    <property type="molecule type" value="Genomic_DNA"/>
</dbReference>